<feature type="transmembrane region" description="Helical" evidence="1">
    <location>
        <begin position="126"/>
        <end position="146"/>
    </location>
</feature>
<evidence type="ECO:0000313" key="3">
    <source>
        <dbReference type="Proteomes" id="UP001516662"/>
    </source>
</evidence>
<feature type="transmembrane region" description="Helical" evidence="1">
    <location>
        <begin position="6"/>
        <end position="23"/>
    </location>
</feature>
<keyword evidence="3" id="KW-1185">Reference proteome</keyword>
<sequence>MSIESFIEHYVWMITAISVFFIPKYYYRKASISFLFMIFVSWFLGILVVEYDLIEYPKRFLASVNETSFTFEFFVFPVIGIFYNLYYPASSTKWKQFFYTAALTTGIVIPEIIVEKYTDLIEYINWTWYISWGSIFATLALLRFFYKWYFKSQS</sequence>
<keyword evidence="1" id="KW-0472">Membrane</keyword>
<dbReference type="NCBIfam" id="NF041644">
    <property type="entry name" value="CBO0543_fam"/>
    <property type="match status" value="1"/>
</dbReference>
<keyword evidence="1" id="KW-0812">Transmembrane</keyword>
<gene>
    <name evidence="2" type="ORF">IMZ08_16415</name>
</gene>
<dbReference type="EMBL" id="JADCLJ010000022">
    <property type="protein sequence ID" value="MBE4909638.1"/>
    <property type="molecule type" value="Genomic_DNA"/>
</dbReference>
<accession>A0ABR9QMA6</accession>
<name>A0ABR9QMA6_9BACI</name>
<protein>
    <submittedName>
        <fullName evidence="2">Uncharacterized protein</fullName>
    </submittedName>
</protein>
<evidence type="ECO:0000313" key="2">
    <source>
        <dbReference type="EMBL" id="MBE4909638.1"/>
    </source>
</evidence>
<feature type="transmembrane region" description="Helical" evidence="1">
    <location>
        <begin position="69"/>
        <end position="85"/>
    </location>
</feature>
<comment type="caution">
    <text evidence="2">The sequence shown here is derived from an EMBL/GenBank/DDBJ whole genome shotgun (WGS) entry which is preliminary data.</text>
</comment>
<dbReference type="Proteomes" id="UP001516662">
    <property type="component" value="Unassembled WGS sequence"/>
</dbReference>
<proteinExistence type="predicted"/>
<keyword evidence="1" id="KW-1133">Transmembrane helix</keyword>
<reference evidence="2 3" key="1">
    <citation type="submission" date="2020-10" db="EMBL/GenBank/DDBJ databases">
        <title>Bacillus sp. HD4P25, an endophyte from a halophyte.</title>
        <authorList>
            <person name="Sun J.-Q."/>
        </authorList>
    </citation>
    <scope>NUCLEOTIDE SEQUENCE [LARGE SCALE GENOMIC DNA]</scope>
    <source>
        <strain evidence="2 3">YIM 93174</strain>
    </source>
</reference>
<feature type="transmembrane region" description="Helical" evidence="1">
    <location>
        <begin position="97"/>
        <end position="114"/>
    </location>
</feature>
<feature type="transmembrane region" description="Helical" evidence="1">
    <location>
        <begin position="30"/>
        <end position="49"/>
    </location>
</feature>
<evidence type="ECO:0000256" key="1">
    <source>
        <dbReference type="SAM" id="Phobius"/>
    </source>
</evidence>
<dbReference type="InterPro" id="IPR048147">
    <property type="entry name" value="CBO0543-like"/>
</dbReference>
<dbReference type="RefSeq" id="WP_193538477.1">
    <property type="nucleotide sequence ID" value="NZ_JADCLJ010000022.1"/>
</dbReference>
<organism evidence="2 3">
    <name type="scientific">Litchfieldia luteola</name>
    <dbReference type="NCBI Taxonomy" id="682179"/>
    <lineage>
        <taxon>Bacteria</taxon>
        <taxon>Bacillati</taxon>
        <taxon>Bacillota</taxon>
        <taxon>Bacilli</taxon>
        <taxon>Bacillales</taxon>
        <taxon>Bacillaceae</taxon>
        <taxon>Litchfieldia</taxon>
    </lineage>
</organism>